<comment type="subcellular location">
    <subcellularLocation>
        <location evidence="11">Cell membrane</location>
        <topology evidence="11">Multi-pass membrane protein</topology>
    </subcellularLocation>
    <subcellularLocation>
        <location evidence="1">Membrane</location>
        <topology evidence="1">Multi-pass membrane protein</topology>
    </subcellularLocation>
</comment>
<dbReference type="GO" id="GO:0046933">
    <property type="term" value="F:proton-transporting ATP synthase activity, rotational mechanism"/>
    <property type="evidence" value="ECO:0007669"/>
    <property type="project" value="UniProtKB-UniRule"/>
</dbReference>
<keyword evidence="3 11" id="KW-0813">Transport</keyword>
<feature type="transmembrane region" description="Helical" evidence="11">
    <location>
        <begin position="78"/>
        <end position="98"/>
    </location>
</feature>
<evidence type="ECO:0000256" key="5">
    <source>
        <dbReference type="ARBA" id="ARBA00022692"/>
    </source>
</evidence>
<dbReference type="GeneID" id="79842889"/>
<evidence type="ECO:0000313" key="13">
    <source>
        <dbReference type="EMBL" id="SUB61630.1"/>
    </source>
</evidence>
<dbReference type="InterPro" id="IPR035908">
    <property type="entry name" value="F0_ATP_A_sf"/>
</dbReference>
<dbReference type="STRING" id="1261.HMPREF3195_01246"/>
<comment type="function">
    <text evidence="11">Key component of the proton channel; it plays a direct role in the translocation of protons across the membrane.</text>
</comment>
<keyword evidence="11" id="KW-1003">Cell membrane</keyword>
<gene>
    <name evidence="11 13" type="primary">atpB</name>
    <name evidence="12" type="ORF">HMPREF3195_01246</name>
    <name evidence="13" type="ORF">NCTC11460_01573</name>
</gene>
<dbReference type="Pfam" id="PF00119">
    <property type="entry name" value="ATP-synt_A"/>
    <property type="match status" value="1"/>
</dbReference>
<keyword evidence="9 11" id="KW-0472">Membrane</keyword>
<keyword evidence="7 11" id="KW-1133">Transmembrane helix</keyword>
<dbReference type="CDD" id="cd00310">
    <property type="entry name" value="ATP-synt_Fo_a_6"/>
    <property type="match status" value="1"/>
</dbReference>
<dbReference type="eggNOG" id="COG0356">
    <property type="taxonomic scope" value="Bacteria"/>
</dbReference>
<dbReference type="PANTHER" id="PTHR42823">
    <property type="entry name" value="ATP SYNTHASE SUBUNIT A, CHLOROPLASTIC"/>
    <property type="match status" value="1"/>
</dbReference>
<evidence type="ECO:0000256" key="1">
    <source>
        <dbReference type="ARBA" id="ARBA00004141"/>
    </source>
</evidence>
<dbReference type="Proteomes" id="UP000255101">
    <property type="component" value="Unassembled WGS sequence"/>
</dbReference>
<evidence type="ECO:0000256" key="4">
    <source>
        <dbReference type="ARBA" id="ARBA00022547"/>
    </source>
</evidence>
<dbReference type="InterPro" id="IPR000568">
    <property type="entry name" value="ATP_synth_F0_asu"/>
</dbReference>
<evidence type="ECO:0000313" key="12">
    <source>
        <dbReference type="EMBL" id="KXI11753.1"/>
    </source>
</evidence>
<reference evidence="13 15" key="2">
    <citation type="submission" date="2018-06" db="EMBL/GenBank/DDBJ databases">
        <authorList>
            <consortium name="Pathogen Informatics"/>
            <person name="Doyle S."/>
        </authorList>
    </citation>
    <scope>NUCLEOTIDE SEQUENCE [LARGE SCALE GENOMIC DNA]</scope>
    <source>
        <strain evidence="13 15">NCTC11460</strain>
    </source>
</reference>
<evidence type="ECO:0000256" key="2">
    <source>
        <dbReference type="ARBA" id="ARBA00006810"/>
    </source>
</evidence>
<dbReference type="GO" id="GO:0005886">
    <property type="term" value="C:plasma membrane"/>
    <property type="evidence" value="ECO:0007669"/>
    <property type="project" value="UniProtKB-SubCell"/>
</dbReference>
<dbReference type="EMBL" id="LSQZ01000064">
    <property type="protein sequence ID" value="KXI11753.1"/>
    <property type="molecule type" value="Genomic_DNA"/>
</dbReference>
<dbReference type="AlphaFoldDB" id="A0A135YQX4"/>
<evidence type="ECO:0000256" key="8">
    <source>
        <dbReference type="ARBA" id="ARBA00023065"/>
    </source>
</evidence>
<evidence type="ECO:0000256" key="9">
    <source>
        <dbReference type="ARBA" id="ARBA00023136"/>
    </source>
</evidence>
<evidence type="ECO:0000256" key="10">
    <source>
        <dbReference type="ARBA" id="ARBA00023310"/>
    </source>
</evidence>
<dbReference type="GO" id="GO:0042777">
    <property type="term" value="P:proton motive force-driven plasma membrane ATP synthesis"/>
    <property type="evidence" value="ECO:0007669"/>
    <property type="project" value="TreeGrafter"/>
</dbReference>
<evidence type="ECO:0000256" key="7">
    <source>
        <dbReference type="ARBA" id="ARBA00022989"/>
    </source>
</evidence>
<keyword evidence="6 11" id="KW-0375">Hydrogen ion transport</keyword>
<sequence>MYQAKYIIYIGNFKISETIVTQWLIMLFLIVMSLILTRNLKPVPETKRQHFLEWAVGNLRSFVTGVMGERFISRVPNMVSYIGTILLFFALSDIVTLLGLRSPTTDLDTTAAWALMTVALIYIMGVKFKGPSYFKEFIEPTPLLLPLNVIGELARPISLAFRPFGNILGGSIIMLLLYQLLGYVSGLIPNLSIPIGQFAIPVPLHMYFDIFAGLLQAFIFSMLTMVFVSSATED</sequence>
<evidence type="ECO:0000256" key="6">
    <source>
        <dbReference type="ARBA" id="ARBA00022781"/>
    </source>
</evidence>
<comment type="similarity">
    <text evidence="2 11">Belongs to the ATPase A chain family.</text>
</comment>
<keyword evidence="8 11" id="KW-0406">Ion transport</keyword>
<dbReference type="PATRIC" id="fig|1261.3.peg.1762"/>
<accession>A0A135YQX4</accession>
<dbReference type="SUPFAM" id="SSF81336">
    <property type="entry name" value="F1F0 ATP synthase subunit A"/>
    <property type="match status" value="1"/>
</dbReference>
<dbReference type="PRINTS" id="PR00123">
    <property type="entry name" value="ATPASEA"/>
</dbReference>
<reference evidence="12 14" key="1">
    <citation type="submission" date="2016-02" db="EMBL/GenBank/DDBJ databases">
        <authorList>
            <person name="Wen L."/>
            <person name="He K."/>
            <person name="Yang H."/>
        </authorList>
    </citation>
    <scope>NUCLEOTIDE SEQUENCE [LARGE SCALE GENOMIC DNA]</scope>
    <source>
        <strain evidence="12 14">MJR8628A</strain>
    </source>
</reference>
<feature type="transmembrane region" description="Helical" evidence="11">
    <location>
        <begin position="164"/>
        <end position="184"/>
    </location>
</feature>
<dbReference type="Proteomes" id="UP000070326">
    <property type="component" value="Unassembled WGS sequence"/>
</dbReference>
<dbReference type="GO" id="GO:0045259">
    <property type="term" value="C:proton-transporting ATP synthase complex"/>
    <property type="evidence" value="ECO:0007669"/>
    <property type="project" value="UniProtKB-KW"/>
</dbReference>
<keyword evidence="5 11" id="KW-0812">Transmembrane</keyword>
<evidence type="ECO:0000313" key="15">
    <source>
        <dbReference type="Proteomes" id="UP000255101"/>
    </source>
</evidence>
<proteinExistence type="inferred from homology"/>
<dbReference type="InterPro" id="IPR045082">
    <property type="entry name" value="ATP_syn_F0_a_bact/chloroplast"/>
</dbReference>
<dbReference type="PANTHER" id="PTHR42823:SF3">
    <property type="entry name" value="ATP SYNTHASE SUBUNIT A, CHLOROPLASTIC"/>
    <property type="match status" value="1"/>
</dbReference>
<keyword evidence="10 11" id="KW-0066">ATP synthesis</keyword>
<evidence type="ECO:0000313" key="14">
    <source>
        <dbReference type="Proteomes" id="UP000070326"/>
    </source>
</evidence>
<evidence type="ECO:0000256" key="3">
    <source>
        <dbReference type="ARBA" id="ARBA00022448"/>
    </source>
</evidence>
<evidence type="ECO:0000256" key="11">
    <source>
        <dbReference type="HAMAP-Rule" id="MF_01393"/>
    </source>
</evidence>
<name>A0A135YQX4_9FIRM</name>
<dbReference type="EMBL" id="UGTB01000004">
    <property type="protein sequence ID" value="SUB61630.1"/>
    <property type="molecule type" value="Genomic_DNA"/>
</dbReference>
<dbReference type="HAMAP" id="MF_01393">
    <property type="entry name" value="ATP_synth_a_bact"/>
    <property type="match status" value="1"/>
</dbReference>
<feature type="transmembrane region" description="Helical" evidence="11">
    <location>
        <begin position="20"/>
        <end position="40"/>
    </location>
</feature>
<feature type="transmembrane region" description="Helical" evidence="11">
    <location>
        <begin position="204"/>
        <end position="228"/>
    </location>
</feature>
<feature type="transmembrane region" description="Helical" evidence="11">
    <location>
        <begin position="110"/>
        <end position="128"/>
    </location>
</feature>
<dbReference type="Gene3D" id="1.20.120.220">
    <property type="entry name" value="ATP synthase, F0 complex, subunit A"/>
    <property type="match status" value="1"/>
</dbReference>
<dbReference type="RefSeq" id="WP_002845172.1">
    <property type="nucleotide sequence ID" value="NZ_CAMPYD010000004.1"/>
</dbReference>
<protein>
    <recommendedName>
        <fullName evidence="11">ATP synthase subunit a</fullName>
    </recommendedName>
    <alternativeName>
        <fullName evidence="11">ATP synthase F0 sector subunit a</fullName>
    </alternativeName>
    <alternativeName>
        <fullName evidence="11">F-ATPase subunit 6</fullName>
    </alternativeName>
</protein>
<organism evidence="12 14">
    <name type="scientific">Peptostreptococcus anaerobius</name>
    <dbReference type="NCBI Taxonomy" id="1261"/>
    <lineage>
        <taxon>Bacteria</taxon>
        <taxon>Bacillati</taxon>
        <taxon>Bacillota</taxon>
        <taxon>Clostridia</taxon>
        <taxon>Peptostreptococcales</taxon>
        <taxon>Peptostreptococcaceae</taxon>
        <taxon>Peptostreptococcus</taxon>
    </lineage>
</organism>
<keyword evidence="4 11" id="KW-0138">CF(0)</keyword>